<dbReference type="AlphaFoldDB" id="A0A0C2N7A6"/>
<dbReference type="EMBL" id="JWZT01001321">
    <property type="protein sequence ID" value="KII72200.1"/>
    <property type="molecule type" value="Genomic_DNA"/>
</dbReference>
<reference evidence="1 2" key="1">
    <citation type="journal article" date="2014" name="Genome Biol. Evol.">
        <title>The genome of the myxosporean Thelohanellus kitauei shows adaptations to nutrient acquisition within its fish host.</title>
        <authorList>
            <person name="Yang Y."/>
            <person name="Xiong J."/>
            <person name="Zhou Z."/>
            <person name="Huo F."/>
            <person name="Miao W."/>
            <person name="Ran C."/>
            <person name="Liu Y."/>
            <person name="Zhang J."/>
            <person name="Feng J."/>
            <person name="Wang M."/>
            <person name="Wang M."/>
            <person name="Wang L."/>
            <person name="Yao B."/>
        </authorList>
    </citation>
    <scope>NUCLEOTIDE SEQUENCE [LARGE SCALE GENOMIC DNA]</scope>
    <source>
        <strain evidence="1">Wuqing</strain>
    </source>
</reference>
<organism evidence="1 2">
    <name type="scientific">Thelohanellus kitauei</name>
    <name type="common">Myxosporean</name>
    <dbReference type="NCBI Taxonomy" id="669202"/>
    <lineage>
        <taxon>Eukaryota</taxon>
        <taxon>Metazoa</taxon>
        <taxon>Cnidaria</taxon>
        <taxon>Myxozoa</taxon>
        <taxon>Myxosporea</taxon>
        <taxon>Bivalvulida</taxon>
        <taxon>Platysporina</taxon>
        <taxon>Myxobolidae</taxon>
        <taxon>Thelohanellus</taxon>
    </lineage>
</organism>
<name>A0A0C2N7A6_THEKT</name>
<comment type="caution">
    <text evidence="1">The sequence shown here is derived from an EMBL/GenBank/DDBJ whole genome shotgun (WGS) entry which is preliminary data.</text>
</comment>
<protein>
    <submittedName>
        <fullName evidence="1">Uncharacterized protein</fullName>
    </submittedName>
</protein>
<proteinExistence type="predicted"/>
<keyword evidence="2" id="KW-1185">Reference proteome</keyword>
<evidence type="ECO:0000313" key="1">
    <source>
        <dbReference type="EMBL" id="KII72200.1"/>
    </source>
</evidence>
<gene>
    <name evidence="1" type="ORF">RF11_08370</name>
</gene>
<sequence>MICVSADAHKVIFVNENAMLYLYKYYNVHSVGIITKFWKIFHEIYDIVPCKKYGLCFQKLTGNINLIWTESFIESKNALARISVIVFRMIHRLRLFDDINFNVDKFYDITVSVLSTYINIDNQSLPDDFKSLPNIWFGIFNGKRNIFLIDSIDKLVIFGLLSSISLSRKLTTTTKFEMTKKMKQNLIIIYFALVAFPIIEHEEKPLLNTFLVNVHNSFKNYIDNGNFVDISIENQFFILQNYLKCAITLNKRIPYRYYTLCGKMFKDFYSHSSLSTIII</sequence>
<dbReference type="Proteomes" id="UP000031668">
    <property type="component" value="Unassembled WGS sequence"/>
</dbReference>
<evidence type="ECO:0000313" key="2">
    <source>
        <dbReference type="Proteomes" id="UP000031668"/>
    </source>
</evidence>
<accession>A0A0C2N7A6</accession>